<evidence type="ECO:0000313" key="2">
    <source>
        <dbReference type="Proteomes" id="UP000311008"/>
    </source>
</evidence>
<proteinExistence type="predicted"/>
<dbReference type="InterPro" id="IPR036390">
    <property type="entry name" value="WH_DNA-bd_sf"/>
</dbReference>
<dbReference type="Proteomes" id="UP000311008">
    <property type="component" value="Chromosome"/>
</dbReference>
<organism evidence="1 2">
    <name type="scientific">Methylophilus medardicus</name>
    <dbReference type="NCBI Taxonomy" id="2588534"/>
    <lineage>
        <taxon>Bacteria</taxon>
        <taxon>Pseudomonadati</taxon>
        <taxon>Pseudomonadota</taxon>
        <taxon>Betaproteobacteria</taxon>
        <taxon>Nitrosomonadales</taxon>
        <taxon>Methylophilaceae</taxon>
        <taxon>Methylophilus</taxon>
    </lineage>
</organism>
<reference evidence="2" key="1">
    <citation type="journal article" date="2019" name="ISME J.">
        <title>Evolution in action: habitat transition from sediment to the pelagial leads to genome streamlining in Methylophilaceae.</title>
        <authorList>
            <person name="Salcher M."/>
            <person name="Schaefle D."/>
            <person name="Kaspar M."/>
            <person name="Neuenschwander S.M."/>
            <person name="Ghai R."/>
        </authorList>
    </citation>
    <scope>NUCLEOTIDE SEQUENCE [LARGE SCALE GENOMIC DNA]</scope>
    <source>
        <strain evidence="2">MMS-M-51</strain>
    </source>
</reference>
<dbReference type="EMBL" id="CP040946">
    <property type="protein sequence ID" value="QDC43560.1"/>
    <property type="molecule type" value="Genomic_DNA"/>
</dbReference>
<dbReference type="InterPro" id="IPR036388">
    <property type="entry name" value="WH-like_DNA-bd_sf"/>
</dbReference>
<name>A0A5B8CR48_9PROT</name>
<protein>
    <recommendedName>
        <fullName evidence="3">MarR family transcriptional regulator</fullName>
    </recommendedName>
</protein>
<keyword evidence="2" id="KW-1185">Reference proteome</keyword>
<evidence type="ECO:0000313" key="1">
    <source>
        <dbReference type="EMBL" id="QDC43560.1"/>
    </source>
</evidence>
<evidence type="ECO:0008006" key="3">
    <source>
        <dbReference type="Google" id="ProtNLM"/>
    </source>
</evidence>
<dbReference type="RefSeq" id="WP_140002749.1">
    <property type="nucleotide sequence ID" value="NZ_CP040946.1"/>
</dbReference>
<dbReference type="KEGG" id="mmec:FIU01_02775"/>
<dbReference type="SUPFAM" id="SSF46785">
    <property type="entry name" value="Winged helix' DNA-binding domain"/>
    <property type="match status" value="1"/>
</dbReference>
<accession>A0A5B8CR48</accession>
<sequence>MLREYDDVSANAGLQHEADVEAGFLADYVPLDQSTVLMLGILELLHAEHKAGRAQVSLAVLCKRLGIRMSTLQRLMTALSEQTLVEVFTQKARLVATLTAAGQDVAQALQTA</sequence>
<dbReference type="OrthoDB" id="8537190at2"/>
<gene>
    <name evidence="1" type="ORF">FIU01_02775</name>
</gene>
<dbReference type="Gene3D" id="1.10.10.10">
    <property type="entry name" value="Winged helix-like DNA-binding domain superfamily/Winged helix DNA-binding domain"/>
    <property type="match status" value="1"/>
</dbReference>
<dbReference type="AlphaFoldDB" id="A0A5B8CR48"/>